<reference evidence="3 4" key="1">
    <citation type="submission" date="2011-04" db="EMBL/GenBank/DDBJ databases">
        <authorList>
            <person name="Muzny D."/>
            <person name="Qin X."/>
            <person name="Deng J."/>
            <person name="Jiang H."/>
            <person name="Liu Y."/>
            <person name="Qu J."/>
            <person name="Song X.-Z."/>
            <person name="Zhang L."/>
            <person name="Thornton R."/>
            <person name="Coyle M."/>
            <person name="Francisco L."/>
            <person name="Jackson L."/>
            <person name="Javaid M."/>
            <person name="Korchina V."/>
            <person name="Kovar C."/>
            <person name="Mata R."/>
            <person name="Mathew T."/>
            <person name="Ngo R."/>
            <person name="Nguyen L."/>
            <person name="Nguyen N."/>
            <person name="Okwuonu G."/>
            <person name="Ongeri F."/>
            <person name="Pham C."/>
            <person name="Simmons D."/>
            <person name="Wilczek-Boney K."/>
            <person name="Hale W."/>
            <person name="Jakkamsetti A."/>
            <person name="Pham P."/>
            <person name="Ruth R."/>
            <person name="San Lucas F."/>
            <person name="Warren J."/>
            <person name="Zhang J."/>
            <person name="Zhao Z."/>
            <person name="Zhou C."/>
            <person name="Zhu D."/>
            <person name="Lee S."/>
            <person name="Bess C."/>
            <person name="Blankenburg K."/>
            <person name="Forbes L."/>
            <person name="Fu Q."/>
            <person name="Gubbala S."/>
            <person name="Hirani K."/>
            <person name="Jayaseelan J.C."/>
            <person name="Lara F."/>
            <person name="Munidasa M."/>
            <person name="Palculict T."/>
            <person name="Patil S."/>
            <person name="Pu L.-L."/>
            <person name="Saada N."/>
            <person name="Tang L."/>
            <person name="Weissenberger G."/>
            <person name="Zhu Y."/>
            <person name="Hemphill L."/>
            <person name="Shang Y."/>
            <person name="Youmans B."/>
            <person name="Ayvaz T."/>
            <person name="Ross M."/>
            <person name="Santibanez J."/>
            <person name="Aqrawi P."/>
            <person name="Gross S."/>
            <person name="Joshi V."/>
            <person name="Fowler G."/>
            <person name="Nazareth L."/>
            <person name="Reid J."/>
            <person name="Worley K."/>
            <person name="Petrosino J."/>
            <person name="Highlander S."/>
            <person name="Gibbs R."/>
        </authorList>
    </citation>
    <scope>NUCLEOTIDE SEQUENCE [LARGE SCALE GENOMIC DNA]</scope>
    <source>
        <strain evidence="3 4">DSM 2778</strain>
    </source>
</reference>
<dbReference type="OrthoDB" id="9795776at2"/>
<dbReference type="RefSeq" id="WP_006305192.1">
    <property type="nucleotide sequence ID" value="NZ_GL892076.1"/>
</dbReference>
<evidence type="ECO:0000313" key="3">
    <source>
        <dbReference type="EMBL" id="EGK62112.1"/>
    </source>
</evidence>
<dbReference type="InterPro" id="IPR044946">
    <property type="entry name" value="Restrct_endonuc_typeI_TRD_sf"/>
</dbReference>
<dbReference type="GO" id="GO:0009307">
    <property type="term" value="P:DNA restriction-modification system"/>
    <property type="evidence" value="ECO:0007669"/>
    <property type="project" value="UniProtKB-KW"/>
</dbReference>
<protein>
    <submittedName>
        <fullName evidence="3">Uncharacterized protein</fullName>
    </submittedName>
</protein>
<gene>
    <name evidence="3" type="ORF">HMPREF9081_0361</name>
</gene>
<sequence length="54" mass="6055">MGEIVPESLCNNFCKGDILFGKLRPYLAKAYIAEENGTCSSEILVFRTSSILRR</sequence>
<dbReference type="Proteomes" id="UP000004067">
    <property type="component" value="Unassembled WGS sequence"/>
</dbReference>
<comment type="caution">
    <text evidence="3">The sequence shown here is derived from an EMBL/GenBank/DDBJ whole genome shotgun (WGS) entry which is preliminary data.</text>
</comment>
<dbReference type="SUPFAM" id="SSF116734">
    <property type="entry name" value="DNA methylase specificity domain"/>
    <property type="match status" value="1"/>
</dbReference>
<dbReference type="AlphaFoldDB" id="F5RJC6"/>
<accession>F5RJC6</accession>
<name>F5RJC6_9FIRM</name>
<evidence type="ECO:0000256" key="1">
    <source>
        <dbReference type="ARBA" id="ARBA00022747"/>
    </source>
</evidence>
<keyword evidence="1" id="KW-0680">Restriction system</keyword>
<proteinExistence type="predicted"/>
<evidence type="ECO:0000313" key="4">
    <source>
        <dbReference type="Proteomes" id="UP000004067"/>
    </source>
</evidence>
<keyword evidence="2" id="KW-0238">DNA-binding</keyword>
<dbReference type="GO" id="GO:0003677">
    <property type="term" value="F:DNA binding"/>
    <property type="evidence" value="ECO:0007669"/>
    <property type="project" value="UniProtKB-KW"/>
</dbReference>
<dbReference type="Gene3D" id="3.90.220.20">
    <property type="entry name" value="DNA methylase specificity domains"/>
    <property type="match status" value="1"/>
</dbReference>
<dbReference type="HOGENOM" id="CLU_3041690_0_0_9"/>
<organism evidence="3 4">
    <name type="scientific">Centipeda periodontii DSM 2778</name>
    <dbReference type="NCBI Taxonomy" id="888060"/>
    <lineage>
        <taxon>Bacteria</taxon>
        <taxon>Bacillati</taxon>
        <taxon>Bacillota</taxon>
        <taxon>Negativicutes</taxon>
        <taxon>Selenomonadales</taxon>
        <taxon>Selenomonadaceae</taxon>
        <taxon>Centipeda</taxon>
    </lineage>
</organism>
<dbReference type="EMBL" id="AFHQ01000007">
    <property type="protein sequence ID" value="EGK62112.1"/>
    <property type="molecule type" value="Genomic_DNA"/>
</dbReference>
<dbReference type="eggNOG" id="COG0732">
    <property type="taxonomic scope" value="Bacteria"/>
</dbReference>
<evidence type="ECO:0000256" key="2">
    <source>
        <dbReference type="ARBA" id="ARBA00023125"/>
    </source>
</evidence>
<dbReference type="STRING" id="888060.HMPREF9081_0361"/>
<keyword evidence="4" id="KW-1185">Reference proteome</keyword>